<reference evidence="1" key="1">
    <citation type="journal article" date="2022" name="bioRxiv">
        <title>Population genetic analysis of Ophidiomyces ophidiicola, the causative agent of snake fungal disease, indicates recent introductions to the USA.</title>
        <authorList>
            <person name="Ladner J.T."/>
            <person name="Palmer J.M."/>
            <person name="Ettinger C.L."/>
            <person name="Stajich J.E."/>
            <person name="Farrell T.M."/>
            <person name="Glorioso B.M."/>
            <person name="Lawson B."/>
            <person name="Price S.J."/>
            <person name="Stengle A.G."/>
            <person name="Grear D.A."/>
            <person name="Lorch J.M."/>
        </authorList>
    </citation>
    <scope>NUCLEOTIDE SEQUENCE</scope>
    <source>
        <strain evidence="1">NWHC 24266-5</strain>
    </source>
</reference>
<accession>A0ACB8UVN6</accession>
<evidence type="ECO:0000313" key="1">
    <source>
        <dbReference type="EMBL" id="KAI2386131.1"/>
    </source>
</evidence>
<proteinExistence type="predicted"/>
<organism evidence="1">
    <name type="scientific">Ophidiomyces ophidiicola</name>
    <dbReference type="NCBI Taxonomy" id="1387563"/>
    <lineage>
        <taxon>Eukaryota</taxon>
        <taxon>Fungi</taxon>
        <taxon>Dikarya</taxon>
        <taxon>Ascomycota</taxon>
        <taxon>Pezizomycotina</taxon>
        <taxon>Eurotiomycetes</taxon>
        <taxon>Eurotiomycetidae</taxon>
        <taxon>Onygenales</taxon>
        <taxon>Onygenaceae</taxon>
        <taxon>Ophidiomyces</taxon>
    </lineage>
</organism>
<protein>
    <submittedName>
        <fullName evidence="1">Uncharacterized protein</fullName>
    </submittedName>
</protein>
<dbReference type="EMBL" id="JALBCA010000051">
    <property type="protein sequence ID" value="KAI2386131.1"/>
    <property type="molecule type" value="Genomic_DNA"/>
</dbReference>
<comment type="caution">
    <text evidence="1">The sequence shown here is derived from an EMBL/GenBank/DDBJ whole genome shotgun (WGS) entry which is preliminary data.</text>
</comment>
<name>A0ACB8UVN6_9EURO</name>
<sequence length="449" mass="50249">MASIASLLNPEPEPFDRFQQLPTPCSNLSTDFEPQPQRQKKQKISKDAAVFTRGEIKGELRYPPCEFQDEKLAEAHKKLDIYPMGCITQFPRHIPYNSEKKSFLERTGRESFEGEMPIFSVRENIGLNEMYGAVFQYTFQMPGEDTRHTVMWDYNIGLVRTTSFFKCNNYSKAGTAPGKMLDANPGLRDICHSITGGALAAQGYWMPFEAAKAVAATFCWKIRYALTPLFGVQFLDICIPPNDARFGKMVIDPEIVQTATITAENFRSLELERHSLPCELPNSVKNESLRRFKNLRPRSNKESAESNNLEENSDGEYNGSNLSHPTSGWTSANAPSIVQRSSLDIPSPKDILVSLAGIHETVTRASPEDNSTPQTCGASEYGDESFIDTDSVTSSSESDAETDNPTEGKYSPLPLRNDIRAAYMLLKMQMDEDSSIANESQRKRRRASA</sequence>
<gene>
    <name evidence="1" type="ORF">LOY88_003733</name>
</gene>